<protein>
    <recommendedName>
        <fullName evidence="8">Transthyretin-like family protein</fullName>
    </recommendedName>
</protein>
<evidence type="ECO:0000313" key="6">
    <source>
        <dbReference type="EMBL" id="CAD5222593.1"/>
    </source>
</evidence>
<dbReference type="PANTHER" id="PTHR21700">
    <property type="entry name" value="TRANSTHYRETIN-LIKE FAMILY PROTEIN-RELATED"/>
    <property type="match status" value="1"/>
</dbReference>
<evidence type="ECO:0000256" key="3">
    <source>
        <dbReference type="ARBA" id="ARBA00022525"/>
    </source>
</evidence>
<dbReference type="Proteomes" id="UP000783686">
    <property type="component" value="Unassembled WGS sequence"/>
</dbReference>
<organism evidence="6 7">
    <name type="scientific">Bursaphelenchus okinawaensis</name>
    <dbReference type="NCBI Taxonomy" id="465554"/>
    <lineage>
        <taxon>Eukaryota</taxon>
        <taxon>Metazoa</taxon>
        <taxon>Ecdysozoa</taxon>
        <taxon>Nematoda</taxon>
        <taxon>Chromadorea</taxon>
        <taxon>Rhabditida</taxon>
        <taxon>Tylenchina</taxon>
        <taxon>Tylenchomorpha</taxon>
        <taxon>Aphelenchoidea</taxon>
        <taxon>Aphelenchoididae</taxon>
        <taxon>Bursaphelenchus</taxon>
    </lineage>
</organism>
<dbReference type="EMBL" id="CAJFCW020000005">
    <property type="protein sequence ID" value="CAG9116556.1"/>
    <property type="molecule type" value="Genomic_DNA"/>
</dbReference>
<dbReference type="GO" id="GO:0005576">
    <property type="term" value="C:extracellular region"/>
    <property type="evidence" value="ECO:0007669"/>
    <property type="project" value="UniProtKB-SubCell"/>
</dbReference>
<comment type="similarity">
    <text evidence="2">Belongs to the nematode transthyretin-like family.</text>
</comment>
<dbReference type="OrthoDB" id="5826894at2759"/>
<dbReference type="Gene3D" id="2.60.40.3330">
    <property type="match status" value="1"/>
</dbReference>
<accession>A0A811L4Y0</accession>
<keyword evidence="3" id="KW-0964">Secreted</keyword>
<gene>
    <name evidence="6" type="ORF">BOKJ2_LOCUS9721</name>
</gene>
<dbReference type="InterPro" id="IPR001534">
    <property type="entry name" value="Transthyretin-like"/>
</dbReference>
<keyword evidence="4 5" id="KW-0732">Signal</keyword>
<dbReference type="EMBL" id="CAJFDH010000005">
    <property type="protein sequence ID" value="CAD5222593.1"/>
    <property type="molecule type" value="Genomic_DNA"/>
</dbReference>
<feature type="signal peptide" evidence="5">
    <location>
        <begin position="1"/>
        <end position="17"/>
    </location>
</feature>
<keyword evidence="7" id="KW-1185">Reference proteome</keyword>
<dbReference type="AlphaFoldDB" id="A0A811L4Y0"/>
<evidence type="ECO:0008006" key="8">
    <source>
        <dbReference type="Google" id="ProtNLM"/>
    </source>
</evidence>
<reference evidence="6" key="1">
    <citation type="submission" date="2020-09" db="EMBL/GenBank/DDBJ databases">
        <authorList>
            <person name="Kikuchi T."/>
        </authorList>
    </citation>
    <scope>NUCLEOTIDE SEQUENCE</scope>
    <source>
        <strain evidence="6">SH1</strain>
    </source>
</reference>
<dbReference type="GO" id="GO:0009986">
    <property type="term" value="C:cell surface"/>
    <property type="evidence" value="ECO:0007669"/>
    <property type="project" value="InterPro"/>
</dbReference>
<proteinExistence type="inferred from homology"/>
<evidence type="ECO:0000256" key="5">
    <source>
        <dbReference type="SAM" id="SignalP"/>
    </source>
</evidence>
<dbReference type="InterPro" id="IPR038479">
    <property type="entry name" value="Transthyretin-like_sf"/>
</dbReference>
<dbReference type="Pfam" id="PF01060">
    <property type="entry name" value="TTR-52"/>
    <property type="match status" value="1"/>
</dbReference>
<evidence type="ECO:0000256" key="4">
    <source>
        <dbReference type="ARBA" id="ARBA00022729"/>
    </source>
</evidence>
<evidence type="ECO:0000313" key="7">
    <source>
        <dbReference type="Proteomes" id="UP000614601"/>
    </source>
</evidence>
<evidence type="ECO:0000256" key="1">
    <source>
        <dbReference type="ARBA" id="ARBA00004613"/>
    </source>
</evidence>
<dbReference type="PANTHER" id="PTHR21700:SF3">
    <property type="entry name" value="TRANSTHYRETIN-LIKE PROTEIN 5"/>
    <property type="match status" value="1"/>
</dbReference>
<name>A0A811L4Y0_9BILA</name>
<evidence type="ECO:0000256" key="2">
    <source>
        <dbReference type="ARBA" id="ARBA00010112"/>
    </source>
</evidence>
<comment type="caution">
    <text evidence="6">The sequence shown here is derived from an EMBL/GenBank/DDBJ whole genome shotgun (WGS) entry which is preliminary data.</text>
</comment>
<comment type="subcellular location">
    <subcellularLocation>
        <location evidence="1">Secreted</location>
    </subcellularLocation>
</comment>
<sequence>MLPTLGLSLMLVNLVLCKEQGTAVRGQLTCRGSTTPNVEVKLFDLDTLDADDLMAESYTGPTGVFYLNGTTFEVTSIEPELRIYHNCNNNGKPCKRKIRRRVPDQFIYSAGTAHQVYNLGALELSGTFENEGTACENEI</sequence>
<dbReference type="Proteomes" id="UP000614601">
    <property type="component" value="Unassembled WGS sequence"/>
</dbReference>
<feature type="chain" id="PRO_5036408461" description="Transthyretin-like family protein" evidence="5">
    <location>
        <begin position="18"/>
        <end position="139"/>
    </location>
</feature>